<dbReference type="EMBL" id="JAAIUW010000003">
    <property type="protein sequence ID" value="KAF7839009.1"/>
    <property type="molecule type" value="Genomic_DNA"/>
</dbReference>
<evidence type="ECO:0000313" key="2">
    <source>
        <dbReference type="Proteomes" id="UP000634136"/>
    </source>
</evidence>
<protein>
    <submittedName>
        <fullName evidence="1">Uncharacterized protein</fullName>
    </submittedName>
</protein>
<dbReference type="AlphaFoldDB" id="A0A835CEA2"/>
<sequence>MVMVADLDGDGGESNGRRRWWRISTAMVAGIKSDDNGDGEEAENMMKKDLDGDVHAQAQAKTQIGSSRRCNFPLDLVFWEIQ</sequence>
<reference evidence="1" key="1">
    <citation type="submission" date="2020-09" db="EMBL/GenBank/DDBJ databases">
        <title>Genome-Enabled Discovery of Anthraquinone Biosynthesis in Senna tora.</title>
        <authorList>
            <person name="Kang S.-H."/>
            <person name="Pandey R.P."/>
            <person name="Lee C.-M."/>
            <person name="Sim J.-S."/>
            <person name="Jeong J.-T."/>
            <person name="Choi B.-S."/>
            <person name="Jung M."/>
            <person name="Ginzburg D."/>
            <person name="Zhao K."/>
            <person name="Won S.Y."/>
            <person name="Oh T.-J."/>
            <person name="Yu Y."/>
            <person name="Kim N.-H."/>
            <person name="Lee O.R."/>
            <person name="Lee T.-H."/>
            <person name="Bashyal P."/>
            <person name="Kim T.-S."/>
            <person name="Lee W.-H."/>
            <person name="Kawkins C."/>
            <person name="Kim C.-K."/>
            <person name="Kim J.S."/>
            <person name="Ahn B.O."/>
            <person name="Rhee S.Y."/>
            <person name="Sohng J.K."/>
        </authorList>
    </citation>
    <scope>NUCLEOTIDE SEQUENCE</scope>
    <source>
        <tissue evidence="1">Leaf</tissue>
    </source>
</reference>
<accession>A0A835CEA2</accession>
<dbReference type="Proteomes" id="UP000634136">
    <property type="component" value="Unassembled WGS sequence"/>
</dbReference>
<evidence type="ECO:0000313" key="1">
    <source>
        <dbReference type="EMBL" id="KAF7839009.1"/>
    </source>
</evidence>
<organism evidence="1 2">
    <name type="scientific">Senna tora</name>
    <dbReference type="NCBI Taxonomy" id="362788"/>
    <lineage>
        <taxon>Eukaryota</taxon>
        <taxon>Viridiplantae</taxon>
        <taxon>Streptophyta</taxon>
        <taxon>Embryophyta</taxon>
        <taxon>Tracheophyta</taxon>
        <taxon>Spermatophyta</taxon>
        <taxon>Magnoliopsida</taxon>
        <taxon>eudicotyledons</taxon>
        <taxon>Gunneridae</taxon>
        <taxon>Pentapetalae</taxon>
        <taxon>rosids</taxon>
        <taxon>fabids</taxon>
        <taxon>Fabales</taxon>
        <taxon>Fabaceae</taxon>
        <taxon>Caesalpinioideae</taxon>
        <taxon>Cassia clade</taxon>
        <taxon>Senna</taxon>
    </lineage>
</organism>
<gene>
    <name evidence="1" type="ORF">G2W53_007491</name>
</gene>
<comment type="caution">
    <text evidence="1">The sequence shown here is derived from an EMBL/GenBank/DDBJ whole genome shotgun (WGS) entry which is preliminary data.</text>
</comment>
<name>A0A835CEA2_9FABA</name>
<proteinExistence type="predicted"/>
<keyword evidence="2" id="KW-1185">Reference proteome</keyword>